<dbReference type="GO" id="GO:0000932">
    <property type="term" value="C:P-body"/>
    <property type="evidence" value="ECO:0007669"/>
    <property type="project" value="EnsemblFungi"/>
</dbReference>
<feature type="region of interest" description="Disordered" evidence="8">
    <location>
        <begin position="613"/>
        <end position="746"/>
    </location>
</feature>
<protein>
    <recommendedName>
        <fullName evidence="3 7">Stress response protein NST1</fullName>
    </recommendedName>
</protein>
<dbReference type="EMBL" id="HE978326">
    <property type="protein sequence ID" value="CCK73037.1"/>
    <property type="molecule type" value="Genomic_DNA"/>
</dbReference>
<evidence type="ECO:0000256" key="6">
    <source>
        <dbReference type="ARBA" id="ARBA00023054"/>
    </source>
</evidence>
<feature type="region of interest" description="Disordered" evidence="8">
    <location>
        <begin position="226"/>
        <end position="275"/>
    </location>
</feature>
<feature type="region of interest" description="Disordered" evidence="8">
    <location>
        <begin position="1015"/>
        <end position="1067"/>
    </location>
</feature>
<dbReference type="RefSeq" id="XP_022467281.1">
    <property type="nucleotide sequence ID" value="XM_022611046.1"/>
</dbReference>
<proteinExistence type="inferred from homology"/>
<evidence type="ECO:0000256" key="5">
    <source>
        <dbReference type="ARBA" id="ARBA00023016"/>
    </source>
</evidence>
<dbReference type="GO" id="GO:0009651">
    <property type="term" value="P:response to salt stress"/>
    <property type="evidence" value="ECO:0007669"/>
    <property type="project" value="EnsemblFungi"/>
</dbReference>
<feature type="region of interest" description="Disordered" evidence="8">
    <location>
        <begin position="1"/>
        <end position="86"/>
    </location>
</feature>
<comment type="subcellular location">
    <subcellularLocation>
        <location evidence="1 7">Cytoplasm</location>
    </subcellularLocation>
</comment>
<sequence length="1291" mass="145573">MPSKSKSKSKKGKSKHGSAGKNTSPQIAPPEMPTRQAEVFHEDEDYPTSRIIKRAANGDVIVESLPSDNETTGKKKKNKNGTLDSGMNCGASMASILDLHWESLPPSEKKEILKIGKDEVFDVIRKHQVDHTCNCSVCGRRHMSMDQEMERIYNMLYEIDKIKDPELNPVKFHLGIINELQISKNRSYSDQGTENRSSEYEKTLHNAVAMGDFLSTNTTSDLKEEVMHFKQSKQRQKPVSQQGGVHDDDDYPQNVPEDQFSESHHLSTSPETSPVLCDADLVEQDDDELKEKYMQFTKKFISSHPKIAQEYVDKLMAYPHMRAVTEELINNKGVGFLKAIEKFVTDKTRGDNGRIDESFYQSMGDARAFTTMLHNGKPLTAEEYADLQHNIADRMTNSYDTNRKEFKEVSALEKELFTRFMFGTDRKQFGEIVMQSFRDKFDNEFGGSSISASLAAAAAAATLTNPLTMDQVGKLSKGRETDYEDNYDFSDYDDESDILSEYDEDEDDLEELSEYDEDLAEENSCSNASHRYQTLTDSEKANQGHYGADFGEHAHHDEGSESEIDEADRLEEGRRLIQIAITKLLQSRIMESYHEKQADANRLKLLKELEEEQMKKKEKEEKKQKKKEKEKEKRKQQQLAKEEEKRRKAEEEERLKKEREERELERREAQRRKVEESRRKKDEERKRKLEEQRKREEIQENQRKLKEEQKRKRDEERKQKELEQKRIKEQKRLEQERKAAEEKRIKEQKLEAERQKIREEEERQKKLEEERQKMKHIDLSSGIRMLGKDAPLSALAIGNPTSLSANDGTIWNNSKDAVTPRSSSINLQYNDLSGLYRGNVHTSALAKKTIGDDVFDLVGATKTEPPSALSFQHQLQTPENLNKTVGSLSSGNPTNPLHNIQSSTLFDSNPVLGPHNMVGGNNSYDVRQPQMVPPSVAPRLLPQIHDINSSWNSFGSPLSSNSMLNQIGSIPHHHQQQQQQQQQPMSAFDPFNKDMKRSLLDDDLGTLTNMFSSSSLNEPSFSSGTALNQNPYWGSQNAAVPPQAGPNANRNIGMHISPQTNGSGLSANTSLHMNDPVTTPMVQRNSIWNNSVGSDTAYPSIASLGGQTPSQNGNGGDLGSNRSSVVSSKNIWNVGATPILPNGAMGQPSISTPIDGSVGNISQNDSTTFDAICNAYFSVVPVVQQDDSSAPVFVPLETLYNVISHQNPKAPLDFPNLVNKIVQMHNNHACEVLKDSNGTISSVKLPFQNGTNVSPFDHFTQQLLGETSQQKRPFETSSASILLNTIGSSGH</sequence>
<dbReference type="InterPro" id="IPR051483">
    <property type="entry name" value="MAP7_domain-containing"/>
</dbReference>
<feature type="region of interest" description="Disordered" evidence="8">
    <location>
        <begin position="475"/>
        <end position="566"/>
    </location>
</feature>
<evidence type="ECO:0000256" key="7">
    <source>
        <dbReference type="RuleBase" id="RU049441"/>
    </source>
</evidence>
<comment type="function">
    <text evidence="7">May act as a negative regulator of salt tolerance.</text>
</comment>
<feature type="compositionally biased region" description="Polar residues" evidence="8">
    <location>
        <begin position="1024"/>
        <end position="1038"/>
    </location>
</feature>
<evidence type="ECO:0000313" key="10">
    <source>
        <dbReference type="Proteomes" id="UP000006310"/>
    </source>
</evidence>
<keyword evidence="6 7" id="KW-0175">Coiled coil</keyword>
<name>J7S481_HUIN7</name>
<comment type="similarity">
    <text evidence="2 7">Belongs to the NST1 family.</text>
</comment>
<dbReference type="GeneID" id="34528817"/>
<evidence type="ECO:0000256" key="3">
    <source>
        <dbReference type="ARBA" id="ARBA00020733"/>
    </source>
</evidence>
<keyword evidence="5 7" id="KW-0346">Stress response</keyword>
<keyword evidence="4 7" id="KW-0963">Cytoplasm</keyword>
<dbReference type="eggNOG" id="ENOG502QSSK">
    <property type="taxonomic scope" value="Eukaryota"/>
</dbReference>
<feature type="compositionally biased region" description="Acidic residues" evidence="8">
    <location>
        <begin position="482"/>
        <end position="521"/>
    </location>
</feature>
<gene>
    <name evidence="9" type="primary">KNAG0M01840</name>
    <name evidence="9" type="ordered locus">KNAG_0M01840</name>
</gene>
<dbReference type="PANTHER" id="PTHR15073">
    <property type="entry name" value="MICROTUBULE-ASSOCIATED PROTEIN"/>
    <property type="match status" value="1"/>
</dbReference>
<reference evidence="9 10" key="1">
    <citation type="journal article" date="2011" name="Proc. Natl. Acad. Sci. U.S.A.">
        <title>Evolutionary erosion of yeast sex chromosomes by mating-type switching accidents.</title>
        <authorList>
            <person name="Gordon J.L."/>
            <person name="Armisen D."/>
            <person name="Proux-Wera E."/>
            <person name="Oheigeartaigh S.S."/>
            <person name="Byrne K.P."/>
            <person name="Wolfe K.H."/>
        </authorList>
    </citation>
    <scope>NUCLEOTIDE SEQUENCE [LARGE SCALE GENOMIC DNA]</scope>
    <source>
        <strain evidence="10">ATCC MYA-139 / BCRC 22969 / CBS 8797 / CCRC 22969 / KCTC 17520 / NBRC 10181 / NCYC 3082</strain>
    </source>
</reference>
<dbReference type="Proteomes" id="UP000006310">
    <property type="component" value="Chromosome 13"/>
</dbReference>
<organism evidence="9 10">
    <name type="scientific">Huiozyma naganishii (strain ATCC MYA-139 / BCRC 22969 / CBS 8797 / KCTC 17520 / NBRC 10181 / NCYC 3082 / Yp74L-3)</name>
    <name type="common">Yeast</name>
    <name type="synonym">Kazachstania naganishii</name>
    <dbReference type="NCBI Taxonomy" id="1071383"/>
    <lineage>
        <taxon>Eukaryota</taxon>
        <taxon>Fungi</taxon>
        <taxon>Dikarya</taxon>
        <taxon>Ascomycota</taxon>
        <taxon>Saccharomycotina</taxon>
        <taxon>Saccharomycetes</taxon>
        <taxon>Saccharomycetales</taxon>
        <taxon>Saccharomycetaceae</taxon>
        <taxon>Huiozyma</taxon>
    </lineage>
</organism>
<dbReference type="InterPro" id="IPR025279">
    <property type="entry name" value="NST1"/>
</dbReference>
<feature type="compositionally biased region" description="Polar residues" evidence="8">
    <location>
        <begin position="523"/>
        <end position="536"/>
    </location>
</feature>
<dbReference type="Pfam" id="PF13945">
    <property type="entry name" value="NST1"/>
    <property type="match status" value="1"/>
</dbReference>
<evidence type="ECO:0000256" key="1">
    <source>
        <dbReference type="ARBA" id="ARBA00004496"/>
    </source>
</evidence>
<accession>J7S481</accession>
<feature type="region of interest" description="Disordered" evidence="8">
    <location>
        <begin position="971"/>
        <end position="993"/>
    </location>
</feature>
<dbReference type="GO" id="GO:0015630">
    <property type="term" value="C:microtubule cytoskeleton"/>
    <property type="evidence" value="ECO:0007669"/>
    <property type="project" value="TreeGrafter"/>
</dbReference>
<evidence type="ECO:0000313" key="9">
    <source>
        <dbReference type="EMBL" id="CCK73037.1"/>
    </source>
</evidence>
<dbReference type="STRING" id="1071383.J7S481"/>
<feature type="region of interest" description="Disordered" evidence="8">
    <location>
        <begin position="1099"/>
        <end position="1124"/>
    </location>
</feature>
<dbReference type="KEGG" id="kng:KNAG_0M01840"/>
<feature type="compositionally biased region" description="Polar residues" evidence="8">
    <location>
        <begin position="1057"/>
        <end position="1067"/>
    </location>
</feature>
<dbReference type="PANTHER" id="PTHR15073:SF1">
    <property type="entry name" value="RETICULOCYTE-BINDING PROTEIN HOMOLOG 2A"/>
    <property type="match status" value="1"/>
</dbReference>
<keyword evidence="10" id="KW-1185">Reference proteome</keyword>
<dbReference type="OrthoDB" id="21629at2759"/>
<evidence type="ECO:0000256" key="2">
    <source>
        <dbReference type="ARBA" id="ARBA00007112"/>
    </source>
</evidence>
<evidence type="ECO:0000256" key="4">
    <source>
        <dbReference type="ARBA" id="ARBA00022490"/>
    </source>
</evidence>
<reference evidence="10" key="2">
    <citation type="submission" date="2012-08" db="EMBL/GenBank/DDBJ databases">
        <title>Genome sequence of Kazachstania naganishii.</title>
        <authorList>
            <person name="Gordon J.L."/>
            <person name="Armisen D."/>
            <person name="Proux-Wera E."/>
            <person name="OhEigeartaigh S.S."/>
            <person name="Byrne K.P."/>
            <person name="Wolfe K.H."/>
        </authorList>
    </citation>
    <scope>NUCLEOTIDE SEQUENCE [LARGE SCALE GENOMIC DNA]</scope>
    <source>
        <strain evidence="10">ATCC MYA-139 / BCRC 22969 / CBS 8797 / CCRC 22969 / KCTC 17520 / NBRC 10181 / NCYC 3082</strain>
    </source>
</reference>
<dbReference type="GO" id="GO:0000226">
    <property type="term" value="P:microtubule cytoskeleton organization"/>
    <property type="evidence" value="ECO:0007669"/>
    <property type="project" value="TreeGrafter"/>
</dbReference>
<feature type="compositionally biased region" description="Basic and acidic residues" evidence="8">
    <location>
        <begin position="550"/>
        <end position="559"/>
    </location>
</feature>
<evidence type="ECO:0000256" key="8">
    <source>
        <dbReference type="SAM" id="MobiDB-lite"/>
    </source>
</evidence>
<feature type="compositionally biased region" description="Basic residues" evidence="8">
    <location>
        <begin position="1"/>
        <end position="18"/>
    </location>
</feature>
<dbReference type="GO" id="GO:0017148">
    <property type="term" value="P:negative regulation of translation"/>
    <property type="evidence" value="ECO:0007669"/>
    <property type="project" value="EnsemblFungi"/>
</dbReference>
<dbReference type="HOGENOM" id="CLU_267374_0_0_1"/>